<feature type="compositionally biased region" description="Polar residues" evidence="1">
    <location>
        <begin position="123"/>
        <end position="153"/>
    </location>
</feature>
<feature type="region of interest" description="Disordered" evidence="1">
    <location>
        <begin position="64"/>
        <end position="208"/>
    </location>
</feature>
<reference evidence="3" key="1">
    <citation type="journal article" date="2017" name="Nat. Microbiol.">
        <title>Global analysis of biosynthetic gene clusters reveals vast potential of secondary metabolite production in Penicillium species.</title>
        <authorList>
            <person name="Nielsen J.C."/>
            <person name="Grijseels S."/>
            <person name="Prigent S."/>
            <person name="Ji B."/>
            <person name="Dainat J."/>
            <person name="Nielsen K.F."/>
            <person name="Frisvad J.C."/>
            <person name="Workman M."/>
            <person name="Nielsen J."/>
        </authorList>
    </citation>
    <scope>NUCLEOTIDE SEQUENCE [LARGE SCALE GENOMIC DNA]</scope>
    <source>
        <strain evidence="3">IBT 11843</strain>
    </source>
</reference>
<dbReference type="Proteomes" id="UP000191522">
    <property type="component" value="Unassembled WGS sequence"/>
</dbReference>
<protein>
    <recommendedName>
        <fullName evidence="4">Rho-GAP domain-containing protein</fullName>
    </recommendedName>
</protein>
<organism evidence="2 3">
    <name type="scientific">Penicillium decumbens</name>
    <dbReference type="NCBI Taxonomy" id="69771"/>
    <lineage>
        <taxon>Eukaryota</taxon>
        <taxon>Fungi</taxon>
        <taxon>Dikarya</taxon>
        <taxon>Ascomycota</taxon>
        <taxon>Pezizomycotina</taxon>
        <taxon>Eurotiomycetes</taxon>
        <taxon>Eurotiomycetidae</taxon>
        <taxon>Eurotiales</taxon>
        <taxon>Aspergillaceae</taxon>
        <taxon>Penicillium</taxon>
    </lineage>
</organism>
<dbReference type="OrthoDB" id="9994905at2759"/>
<feature type="region of interest" description="Disordered" evidence="1">
    <location>
        <begin position="226"/>
        <end position="300"/>
    </location>
</feature>
<dbReference type="OMA" id="RIKTMAN"/>
<gene>
    <name evidence="2" type="ORF">PENDEC_c009G05814</name>
</gene>
<feature type="compositionally biased region" description="Low complexity" evidence="1">
    <location>
        <begin position="81"/>
        <end position="102"/>
    </location>
</feature>
<dbReference type="STRING" id="69771.A0A1V6PCH5"/>
<comment type="caution">
    <text evidence="2">The sequence shown here is derived from an EMBL/GenBank/DDBJ whole genome shotgun (WGS) entry which is preliminary data.</text>
</comment>
<feature type="compositionally biased region" description="Basic residues" evidence="1">
    <location>
        <begin position="11"/>
        <end position="32"/>
    </location>
</feature>
<dbReference type="SUPFAM" id="SSF48350">
    <property type="entry name" value="GTPase activation domain, GAP"/>
    <property type="match status" value="1"/>
</dbReference>
<feature type="region of interest" description="Disordered" evidence="1">
    <location>
        <begin position="10"/>
        <end position="46"/>
    </location>
</feature>
<feature type="compositionally biased region" description="Basic and acidic residues" evidence="1">
    <location>
        <begin position="254"/>
        <end position="264"/>
    </location>
</feature>
<evidence type="ECO:0000256" key="1">
    <source>
        <dbReference type="SAM" id="MobiDB-lite"/>
    </source>
</evidence>
<dbReference type="InterPro" id="IPR008936">
    <property type="entry name" value="Rho_GTPase_activation_prot"/>
</dbReference>
<evidence type="ECO:0000313" key="2">
    <source>
        <dbReference type="EMBL" id="OQD74779.1"/>
    </source>
</evidence>
<name>A0A1V6PCH5_PENDC</name>
<dbReference type="Gene3D" id="1.10.555.10">
    <property type="entry name" value="Rho GTPase activation protein"/>
    <property type="match status" value="1"/>
</dbReference>
<evidence type="ECO:0000313" key="3">
    <source>
        <dbReference type="Proteomes" id="UP000191522"/>
    </source>
</evidence>
<keyword evidence="3" id="KW-1185">Reference proteome</keyword>
<feature type="compositionally biased region" description="Polar residues" evidence="1">
    <location>
        <begin position="285"/>
        <end position="296"/>
    </location>
</feature>
<accession>A0A1V6PCH5</accession>
<dbReference type="AlphaFoldDB" id="A0A1V6PCH5"/>
<evidence type="ECO:0008006" key="4">
    <source>
        <dbReference type="Google" id="ProtNLM"/>
    </source>
</evidence>
<proteinExistence type="predicted"/>
<sequence length="651" mass="71853">MPFLFQALFRPSRHNKPSHQARHTWPRLRRSRSTVVPNQSEPIYNAANDPEWDMIEHKERTISTVGTADTLPYDDTPPVQTQPEEQTSTSSESAQKSGTSSEATRSPHGSKRLKNFVARLRGSRSQDQSSVLSLKDALQQTGPDDTEDPQVTTDPVKRDVNPQNAPVVDLEVPEPNRNVSVQTDCSRESKDTAMTVRRHPSQRVPMPLQEPSASWLASMMNFSSESEHALEPSDPFSDGKALEMPRPIHPFSKYGEKQEKRESEASQEQSSKSHSSRRHVSTSSDISAGSQASRGSRLSRLDPSKATMAFNVLAAKLNLPLVILANDATTAESDESPNAEENVSRRYRLLRRVRPVQSNLALEIDFQPTAPSLRRTKTFANLGRKPAPMRSLRGRSVEMLARLGGHSFIVLPADLAPSPLQLPACIVASVMYLRKHAAGTAGLFVEPGDIKAATNLYDQFASQVLPAEKDNTRISMTMRVIAMPLCETDARPSVVLSVGWVLKALLEGLTGGILGSTRLYDTLRATYFSETPAPARVRLITLAIIALTSEMQSALICAIFGLLTGMLQDIQRLERRELSGNMLRPVASVTATDKLARVLGPLLVGAVDRDIVGQDKVEREVEEQRVAGLLLEHWHGINRKLREWASDSGIR</sequence>
<dbReference type="EMBL" id="MDYL01000009">
    <property type="protein sequence ID" value="OQD74779.1"/>
    <property type="molecule type" value="Genomic_DNA"/>
</dbReference>
<feature type="compositionally biased region" description="Polar residues" evidence="1">
    <location>
        <begin position="33"/>
        <end position="42"/>
    </location>
</feature>